<evidence type="ECO:0000256" key="2">
    <source>
        <dbReference type="ARBA" id="ARBA00022857"/>
    </source>
</evidence>
<dbReference type="SUPFAM" id="SSF51735">
    <property type="entry name" value="NAD(P)-binding Rossmann-fold domains"/>
    <property type="match status" value="1"/>
</dbReference>
<proteinExistence type="inferred from homology"/>
<dbReference type="Gene3D" id="3.40.50.720">
    <property type="entry name" value="NAD(P)-binding Rossmann-like Domain"/>
    <property type="match status" value="1"/>
</dbReference>
<sequence>MFWLLEHQRAFVAEKFAAEGSNIAINYVSRAEDKARDTAHKIESEYPVKTALIEGDLETQDDCIRIANSSKEALGGLDIVVSNAGFTKFTTFSDLDGLNEDEWDKCWDTNVKEHLHLFKAVLPTFKQNPEGGVFIITSTIAGVAPSGPSMAYSVTKAAGEFQDFKNLTGSTAMKLNSHI</sequence>
<dbReference type="OrthoDB" id="37659at2759"/>
<dbReference type="Proteomes" id="UP000243515">
    <property type="component" value="Unassembled WGS sequence"/>
</dbReference>
<evidence type="ECO:0008006" key="6">
    <source>
        <dbReference type="Google" id="ProtNLM"/>
    </source>
</evidence>
<evidence type="ECO:0000256" key="1">
    <source>
        <dbReference type="ARBA" id="ARBA00006484"/>
    </source>
</evidence>
<dbReference type="InterPro" id="IPR036291">
    <property type="entry name" value="NAD(P)-bd_dom_sf"/>
</dbReference>
<comment type="similarity">
    <text evidence="1">Belongs to the short-chain dehydrogenases/reductases (SDR) family.</text>
</comment>
<comment type="caution">
    <text evidence="4">The sequence shown here is derived from an EMBL/GenBank/DDBJ whole genome shotgun (WGS) entry which is preliminary data.</text>
</comment>
<keyword evidence="3" id="KW-0560">Oxidoreductase</keyword>
<evidence type="ECO:0000256" key="3">
    <source>
        <dbReference type="ARBA" id="ARBA00023002"/>
    </source>
</evidence>
<evidence type="ECO:0000313" key="5">
    <source>
        <dbReference type="Proteomes" id="UP000243515"/>
    </source>
</evidence>
<dbReference type="Pfam" id="PF00106">
    <property type="entry name" value="adh_short"/>
    <property type="match status" value="1"/>
</dbReference>
<dbReference type="PANTHER" id="PTHR43618:SF2">
    <property type="entry name" value="CHAIN DEHYDROGENASE, PUTATIVE (AFU_ORTHOLOGUE AFUA_6G06930)-RELATED"/>
    <property type="match status" value="1"/>
</dbReference>
<evidence type="ECO:0000313" key="4">
    <source>
        <dbReference type="EMBL" id="OXV09562.1"/>
    </source>
</evidence>
<dbReference type="GO" id="GO:0016491">
    <property type="term" value="F:oxidoreductase activity"/>
    <property type="evidence" value="ECO:0007669"/>
    <property type="project" value="UniProtKB-KW"/>
</dbReference>
<dbReference type="EMBL" id="NPHW01003459">
    <property type="protein sequence ID" value="OXV09562.1"/>
    <property type="molecule type" value="Genomic_DNA"/>
</dbReference>
<accession>A0A232LZL3</accession>
<name>A0A232LZL3_9EURO</name>
<reference evidence="4 5" key="1">
    <citation type="journal article" date="2015" name="Environ. Microbiol.">
        <title>Metagenome sequence of Elaphomyces granulatus from sporocarp tissue reveals Ascomycota ectomycorrhizal fingerprints of genome expansion and a Proteobacteria-rich microbiome.</title>
        <authorList>
            <person name="Quandt C.A."/>
            <person name="Kohler A."/>
            <person name="Hesse C.N."/>
            <person name="Sharpton T.J."/>
            <person name="Martin F."/>
            <person name="Spatafora J.W."/>
        </authorList>
    </citation>
    <scope>NUCLEOTIDE SEQUENCE [LARGE SCALE GENOMIC DNA]</scope>
    <source>
        <strain evidence="4 5">OSC145934</strain>
    </source>
</reference>
<protein>
    <recommendedName>
        <fullName evidence="6">NAD(P)-binding protein</fullName>
    </recommendedName>
</protein>
<keyword evidence="5" id="KW-1185">Reference proteome</keyword>
<gene>
    <name evidence="4" type="ORF">Egran_02679</name>
</gene>
<dbReference type="PANTHER" id="PTHR43618">
    <property type="entry name" value="7-ALPHA-HYDROXYSTEROID DEHYDROGENASE"/>
    <property type="match status" value="1"/>
</dbReference>
<dbReference type="InterPro" id="IPR002347">
    <property type="entry name" value="SDR_fam"/>
</dbReference>
<organism evidence="4 5">
    <name type="scientific">Elaphomyces granulatus</name>
    <dbReference type="NCBI Taxonomy" id="519963"/>
    <lineage>
        <taxon>Eukaryota</taxon>
        <taxon>Fungi</taxon>
        <taxon>Dikarya</taxon>
        <taxon>Ascomycota</taxon>
        <taxon>Pezizomycotina</taxon>
        <taxon>Eurotiomycetes</taxon>
        <taxon>Eurotiomycetidae</taxon>
        <taxon>Eurotiales</taxon>
        <taxon>Elaphomycetaceae</taxon>
        <taxon>Elaphomyces</taxon>
    </lineage>
</organism>
<dbReference type="AlphaFoldDB" id="A0A232LZL3"/>
<dbReference type="InterPro" id="IPR052178">
    <property type="entry name" value="Sec_Metab_Biosynth_SDR"/>
</dbReference>
<keyword evidence="2" id="KW-0521">NADP</keyword>